<keyword evidence="4 9" id="KW-0697">Rotamase</keyword>
<proteinExistence type="predicted"/>
<evidence type="ECO:0000256" key="8">
    <source>
        <dbReference type="ARBA" id="ARBA00031484"/>
    </source>
</evidence>
<dbReference type="Proteomes" id="UP000672602">
    <property type="component" value="Unassembled WGS sequence"/>
</dbReference>
<sequence length="432" mass="48005">MTRRSFAPINAAAHALRAALLLCVAAAPFALKPAVAQENILRIAAVVNDDVISVYDLQNRLGIVALSSGLDLDQETQQRLLPQVMRTMIDERLQMQAAAEAGVRVTDREVEDAMAELAGRNNMQPEQLQQFLASRRIDPTALRQQIEPQIAWAKYVQRQLRREVRIGEDQIDAEMERLRSVADEPQSRVYEIFLSVDSVERDSEVRQNAERLLNQIRSGASFDSLARSFSQSSTAQRGGDLGWVAAGQLEPQLDEALQQLEPGMVSRPIRTVAGYYLLYVTDRQIPGINPMDASIDLAQMTVRAPTDDAEARDLVRREVSQSVGTLGGCGDLQALSDARPDSSYAQAQGVRLGDLPDGVREAVAPLQKSKSTLPIERGNNFVVVSVCDRKEPESSLPSRQEVGDRLLAERMDRRARRELRDLRRAAFIDVRL</sequence>
<keyword evidence="3" id="KW-0574">Periplasm</keyword>
<evidence type="ECO:0000256" key="9">
    <source>
        <dbReference type="PROSITE-ProRule" id="PRU00278"/>
    </source>
</evidence>
<dbReference type="SUPFAM" id="SSF54534">
    <property type="entry name" value="FKBP-like"/>
    <property type="match status" value="1"/>
</dbReference>
<dbReference type="PROSITE" id="PS01096">
    <property type="entry name" value="PPIC_PPIASE_1"/>
    <property type="match status" value="1"/>
</dbReference>
<dbReference type="PANTHER" id="PTHR47637">
    <property type="entry name" value="CHAPERONE SURA"/>
    <property type="match status" value="1"/>
</dbReference>
<dbReference type="InterPro" id="IPR000297">
    <property type="entry name" value="PPIase_PpiC"/>
</dbReference>
<dbReference type="AlphaFoldDB" id="A0A8J7V2E8"/>
<dbReference type="GO" id="GO:0003755">
    <property type="term" value="F:peptidyl-prolyl cis-trans isomerase activity"/>
    <property type="evidence" value="ECO:0007669"/>
    <property type="project" value="UniProtKB-KW"/>
</dbReference>
<reference evidence="12" key="1">
    <citation type="submission" date="2021-04" db="EMBL/GenBank/DDBJ databases">
        <authorList>
            <person name="Zhang D.-C."/>
        </authorList>
    </citation>
    <scope>NUCLEOTIDE SEQUENCE</scope>
    <source>
        <strain evidence="12">CGMCC 1.15697</strain>
    </source>
</reference>
<dbReference type="SUPFAM" id="SSF109998">
    <property type="entry name" value="Triger factor/SurA peptide-binding domain-like"/>
    <property type="match status" value="1"/>
</dbReference>
<gene>
    <name evidence="12" type="ORF">KAJ83_08750</name>
</gene>
<accession>A0A8J7V2E8</accession>
<dbReference type="EMBL" id="JAGMWN010000003">
    <property type="protein sequence ID" value="MBP5857096.1"/>
    <property type="molecule type" value="Genomic_DNA"/>
</dbReference>
<keyword evidence="5" id="KW-0143">Chaperone</keyword>
<dbReference type="PANTHER" id="PTHR47637:SF1">
    <property type="entry name" value="CHAPERONE SURA"/>
    <property type="match status" value="1"/>
</dbReference>
<evidence type="ECO:0000256" key="10">
    <source>
        <dbReference type="SAM" id="SignalP"/>
    </source>
</evidence>
<feature type="domain" description="PpiC" evidence="11">
    <location>
        <begin position="184"/>
        <end position="282"/>
    </location>
</feature>
<evidence type="ECO:0000256" key="1">
    <source>
        <dbReference type="ARBA" id="ARBA00018370"/>
    </source>
</evidence>
<organism evidence="12 13">
    <name type="scientific">Marivibrio halodurans</name>
    <dbReference type="NCBI Taxonomy" id="2039722"/>
    <lineage>
        <taxon>Bacteria</taxon>
        <taxon>Pseudomonadati</taxon>
        <taxon>Pseudomonadota</taxon>
        <taxon>Alphaproteobacteria</taxon>
        <taxon>Rhodospirillales</taxon>
        <taxon>Rhodospirillaceae</taxon>
        <taxon>Marivibrio</taxon>
    </lineage>
</organism>
<dbReference type="Pfam" id="PF09312">
    <property type="entry name" value="SurA_N"/>
    <property type="match status" value="1"/>
</dbReference>
<feature type="chain" id="PRO_5035294844" description="Parvulin-like PPIase" evidence="10">
    <location>
        <begin position="37"/>
        <end position="432"/>
    </location>
</feature>
<evidence type="ECO:0000256" key="2">
    <source>
        <dbReference type="ARBA" id="ARBA00022729"/>
    </source>
</evidence>
<keyword evidence="13" id="KW-1185">Reference proteome</keyword>
<dbReference type="RefSeq" id="WP_210681660.1">
    <property type="nucleotide sequence ID" value="NZ_JAGMWN010000003.1"/>
</dbReference>
<evidence type="ECO:0000256" key="4">
    <source>
        <dbReference type="ARBA" id="ARBA00023110"/>
    </source>
</evidence>
<dbReference type="InterPro" id="IPR027304">
    <property type="entry name" value="Trigger_fact/SurA_dom_sf"/>
</dbReference>
<dbReference type="Gene3D" id="3.10.50.40">
    <property type="match status" value="1"/>
</dbReference>
<keyword evidence="2 10" id="KW-0732">Signal</keyword>
<evidence type="ECO:0000256" key="5">
    <source>
        <dbReference type="ARBA" id="ARBA00023186"/>
    </source>
</evidence>
<dbReference type="InterPro" id="IPR023058">
    <property type="entry name" value="PPIase_PpiC_CS"/>
</dbReference>
<evidence type="ECO:0000256" key="7">
    <source>
        <dbReference type="ARBA" id="ARBA00030642"/>
    </source>
</evidence>
<dbReference type="InterPro" id="IPR015391">
    <property type="entry name" value="SurA_N"/>
</dbReference>
<dbReference type="Pfam" id="PF00639">
    <property type="entry name" value="Rotamase"/>
    <property type="match status" value="1"/>
</dbReference>
<dbReference type="InterPro" id="IPR046357">
    <property type="entry name" value="PPIase_dom_sf"/>
</dbReference>
<dbReference type="Gene3D" id="1.10.4030.10">
    <property type="entry name" value="Porin chaperone SurA, peptide-binding domain"/>
    <property type="match status" value="1"/>
</dbReference>
<dbReference type="InterPro" id="IPR050280">
    <property type="entry name" value="OMP_Chaperone_SurA"/>
</dbReference>
<evidence type="ECO:0000313" key="12">
    <source>
        <dbReference type="EMBL" id="MBP5857096.1"/>
    </source>
</evidence>
<evidence type="ECO:0000259" key="11">
    <source>
        <dbReference type="PROSITE" id="PS50198"/>
    </source>
</evidence>
<evidence type="ECO:0000256" key="6">
    <source>
        <dbReference type="ARBA" id="ARBA00023235"/>
    </source>
</evidence>
<dbReference type="PROSITE" id="PS50198">
    <property type="entry name" value="PPIC_PPIASE_2"/>
    <property type="match status" value="1"/>
</dbReference>
<evidence type="ECO:0000313" key="13">
    <source>
        <dbReference type="Proteomes" id="UP000672602"/>
    </source>
</evidence>
<comment type="caution">
    <text evidence="12">The sequence shown here is derived from an EMBL/GenBank/DDBJ whole genome shotgun (WGS) entry which is preliminary data.</text>
</comment>
<feature type="signal peptide" evidence="10">
    <location>
        <begin position="1"/>
        <end position="36"/>
    </location>
</feature>
<keyword evidence="6 9" id="KW-0413">Isomerase</keyword>
<protein>
    <recommendedName>
        <fullName evidence="1">Parvulin-like PPIase</fullName>
    </recommendedName>
    <alternativeName>
        <fullName evidence="7">Peptidyl-prolyl cis-trans isomerase plp</fullName>
    </alternativeName>
    <alternativeName>
        <fullName evidence="8">Rotamase plp</fullName>
    </alternativeName>
</protein>
<name>A0A8J7V2E8_9PROT</name>
<evidence type="ECO:0000256" key="3">
    <source>
        <dbReference type="ARBA" id="ARBA00022764"/>
    </source>
</evidence>